<sequence>MFNKKKEDKMPNKKVWLVIEKNVFGSTQSFSVIKNADTIEKAMTFKVYLEKLSDRENQTYFLASDIDTVLDSVAYHHNKSVENGSYYKKQEPFYKQVKEEEKKSEVVDDITF</sequence>
<organism evidence="1">
    <name type="scientific">marine metagenome</name>
    <dbReference type="NCBI Taxonomy" id="408172"/>
    <lineage>
        <taxon>unclassified sequences</taxon>
        <taxon>metagenomes</taxon>
        <taxon>ecological metagenomes</taxon>
    </lineage>
</organism>
<dbReference type="EMBL" id="UINC01053972">
    <property type="protein sequence ID" value="SVB71137.1"/>
    <property type="molecule type" value="Genomic_DNA"/>
</dbReference>
<proteinExistence type="predicted"/>
<gene>
    <name evidence="1" type="ORF">METZ01_LOCUS223991</name>
</gene>
<reference evidence="1" key="1">
    <citation type="submission" date="2018-05" db="EMBL/GenBank/DDBJ databases">
        <authorList>
            <person name="Lanie J.A."/>
            <person name="Ng W.-L."/>
            <person name="Kazmierczak K.M."/>
            <person name="Andrzejewski T.M."/>
            <person name="Davidsen T.M."/>
            <person name="Wayne K.J."/>
            <person name="Tettelin H."/>
            <person name="Glass J.I."/>
            <person name="Rusch D."/>
            <person name="Podicherti R."/>
            <person name="Tsui H.-C.T."/>
            <person name="Winkler M.E."/>
        </authorList>
    </citation>
    <scope>NUCLEOTIDE SEQUENCE</scope>
</reference>
<dbReference type="AlphaFoldDB" id="A0A382G996"/>
<protein>
    <submittedName>
        <fullName evidence="1">Uncharacterized protein</fullName>
    </submittedName>
</protein>
<name>A0A382G996_9ZZZZ</name>
<accession>A0A382G996</accession>
<evidence type="ECO:0000313" key="1">
    <source>
        <dbReference type="EMBL" id="SVB71137.1"/>
    </source>
</evidence>